<protein>
    <submittedName>
        <fullName evidence="8">MFS transporter</fullName>
    </submittedName>
</protein>
<dbReference type="PROSITE" id="PS00217">
    <property type="entry name" value="SUGAR_TRANSPORT_2"/>
    <property type="match status" value="1"/>
</dbReference>
<accession>A0A5J5KZY2</accession>
<evidence type="ECO:0000256" key="4">
    <source>
        <dbReference type="ARBA" id="ARBA00023136"/>
    </source>
</evidence>
<dbReference type="GO" id="GO:0046943">
    <property type="term" value="F:carboxylic acid transmembrane transporter activity"/>
    <property type="evidence" value="ECO:0007669"/>
    <property type="project" value="TreeGrafter"/>
</dbReference>
<evidence type="ECO:0000256" key="1">
    <source>
        <dbReference type="ARBA" id="ARBA00004651"/>
    </source>
</evidence>
<gene>
    <name evidence="8" type="ORF">FCK90_03375</name>
</gene>
<evidence type="ECO:0000256" key="2">
    <source>
        <dbReference type="ARBA" id="ARBA00022692"/>
    </source>
</evidence>
<feature type="transmembrane region" description="Helical" evidence="6">
    <location>
        <begin position="409"/>
        <end position="426"/>
    </location>
</feature>
<dbReference type="EMBL" id="SZWF01000003">
    <property type="protein sequence ID" value="KAA9395133.1"/>
    <property type="molecule type" value="Genomic_DNA"/>
</dbReference>
<proteinExistence type="predicted"/>
<evidence type="ECO:0000256" key="6">
    <source>
        <dbReference type="SAM" id="Phobius"/>
    </source>
</evidence>
<dbReference type="Gene3D" id="1.20.1250.20">
    <property type="entry name" value="MFS general substrate transporter like domains"/>
    <property type="match status" value="1"/>
</dbReference>
<evidence type="ECO:0000256" key="3">
    <source>
        <dbReference type="ARBA" id="ARBA00022989"/>
    </source>
</evidence>
<name>A0A5J5KZY2_9MICC</name>
<feature type="transmembrane region" description="Helical" evidence="6">
    <location>
        <begin position="320"/>
        <end position="338"/>
    </location>
</feature>
<dbReference type="AlphaFoldDB" id="A0A5J5KZY2"/>
<organism evidence="8 9">
    <name type="scientific">Kocuria coralli</name>
    <dbReference type="NCBI Taxonomy" id="1461025"/>
    <lineage>
        <taxon>Bacteria</taxon>
        <taxon>Bacillati</taxon>
        <taxon>Actinomycetota</taxon>
        <taxon>Actinomycetes</taxon>
        <taxon>Micrococcales</taxon>
        <taxon>Micrococcaceae</taxon>
        <taxon>Kocuria</taxon>
    </lineage>
</organism>
<comment type="subcellular location">
    <subcellularLocation>
        <location evidence="1">Cell membrane</location>
        <topology evidence="1">Multi-pass membrane protein</topology>
    </subcellularLocation>
</comment>
<dbReference type="PROSITE" id="PS00216">
    <property type="entry name" value="SUGAR_TRANSPORT_1"/>
    <property type="match status" value="1"/>
</dbReference>
<comment type="caution">
    <text evidence="8">The sequence shown here is derived from an EMBL/GenBank/DDBJ whole genome shotgun (WGS) entry which is preliminary data.</text>
</comment>
<dbReference type="InterPro" id="IPR036259">
    <property type="entry name" value="MFS_trans_sf"/>
</dbReference>
<feature type="transmembrane region" description="Helical" evidence="6">
    <location>
        <begin position="256"/>
        <end position="278"/>
    </location>
</feature>
<evidence type="ECO:0000256" key="5">
    <source>
        <dbReference type="SAM" id="MobiDB-lite"/>
    </source>
</evidence>
<dbReference type="PANTHER" id="PTHR23508">
    <property type="entry name" value="CARBOXYLIC ACID TRANSPORTER PROTEIN HOMOLOG"/>
    <property type="match status" value="1"/>
</dbReference>
<feature type="transmembrane region" description="Helical" evidence="6">
    <location>
        <begin position="85"/>
        <end position="104"/>
    </location>
</feature>
<evidence type="ECO:0000313" key="8">
    <source>
        <dbReference type="EMBL" id="KAA9395133.1"/>
    </source>
</evidence>
<feature type="transmembrane region" description="Helical" evidence="6">
    <location>
        <begin position="110"/>
        <end position="130"/>
    </location>
</feature>
<keyword evidence="2 6" id="KW-0812">Transmembrane</keyword>
<keyword evidence="3 6" id="KW-1133">Transmembrane helix</keyword>
<evidence type="ECO:0000313" key="9">
    <source>
        <dbReference type="Proteomes" id="UP000325957"/>
    </source>
</evidence>
<keyword evidence="9" id="KW-1185">Reference proteome</keyword>
<dbReference type="Pfam" id="PF07690">
    <property type="entry name" value="MFS_1"/>
    <property type="match status" value="1"/>
</dbReference>
<feature type="transmembrane region" description="Helical" evidence="6">
    <location>
        <begin position="169"/>
        <end position="193"/>
    </location>
</feature>
<dbReference type="PANTHER" id="PTHR23508:SF10">
    <property type="entry name" value="CARBOXYLIC ACID TRANSPORTER PROTEIN HOMOLOG"/>
    <property type="match status" value="1"/>
</dbReference>
<dbReference type="OrthoDB" id="9787026at2"/>
<reference evidence="8 9" key="1">
    <citation type="submission" date="2019-05" db="EMBL/GenBank/DDBJ databases">
        <title>Kocuria coralli sp. nov., a novel actinobacterium isolated from coral reef seawater.</title>
        <authorList>
            <person name="Li J."/>
        </authorList>
    </citation>
    <scope>NUCLEOTIDE SEQUENCE [LARGE SCALE GENOMIC DNA]</scope>
    <source>
        <strain evidence="8 9">SCSIO 13007</strain>
    </source>
</reference>
<sequence length="467" mass="48287">MNLRRAIDERPMTGFQWLVVALCGLLNALDGYDVLAMAFTGSAVSREFDLSGSELGVLLSAGLIGMAVGSLSLGPLADRYGRRPLLIVSLVINGLGMAMSATVGSHWELGLWRVFTGIGVGGILACTAVIASEYANNARRGIAISIFTAGYGVGATLGGLGAAELIPAYGWRSVFLVGALCTVVVLALISLLLPESVDYLATGKHPKAAAKAAVVARRLGIGGPVALPESAAVVETPGGRARDGGVLSPRYRTQSLFLWASWFIVMFGFYFANTWTPALLVESGMTQEQGILGGIMLTLGGTFGALLYGAMTSRWTEKAVLIVFVVLQSITLVLFIVSTSVPTVAFASGVLVGMLVNGCIAGMYTLSPMSYEPGLRATGVGWGIGVGRVGAILAPLAVGRLLDTGWTPVQLYLGVAVVVLLAAVALSRLKVVRTPRTVTADHGTGSDTNDGDAAAGSHARPESGDKG</sequence>
<dbReference type="PROSITE" id="PS50850">
    <property type="entry name" value="MFS"/>
    <property type="match status" value="1"/>
</dbReference>
<dbReference type="SUPFAM" id="SSF103473">
    <property type="entry name" value="MFS general substrate transporter"/>
    <property type="match status" value="1"/>
</dbReference>
<feature type="transmembrane region" description="Helical" evidence="6">
    <location>
        <begin position="344"/>
        <end position="367"/>
    </location>
</feature>
<feature type="transmembrane region" description="Helical" evidence="6">
    <location>
        <begin position="290"/>
        <end position="308"/>
    </location>
</feature>
<feature type="transmembrane region" description="Helical" evidence="6">
    <location>
        <begin position="55"/>
        <end position="73"/>
    </location>
</feature>
<dbReference type="InterPro" id="IPR020846">
    <property type="entry name" value="MFS_dom"/>
</dbReference>
<feature type="transmembrane region" description="Helical" evidence="6">
    <location>
        <begin position="379"/>
        <end position="397"/>
    </location>
</feature>
<dbReference type="CDD" id="cd17365">
    <property type="entry name" value="MFS_PcaK_like"/>
    <property type="match status" value="1"/>
</dbReference>
<evidence type="ECO:0000259" key="7">
    <source>
        <dbReference type="PROSITE" id="PS50850"/>
    </source>
</evidence>
<dbReference type="GO" id="GO:0005886">
    <property type="term" value="C:plasma membrane"/>
    <property type="evidence" value="ECO:0007669"/>
    <property type="project" value="UniProtKB-SubCell"/>
</dbReference>
<keyword evidence="4 6" id="KW-0472">Membrane</keyword>
<feature type="region of interest" description="Disordered" evidence="5">
    <location>
        <begin position="438"/>
        <end position="467"/>
    </location>
</feature>
<dbReference type="Proteomes" id="UP000325957">
    <property type="component" value="Unassembled WGS sequence"/>
</dbReference>
<feature type="domain" description="Major facilitator superfamily (MFS) profile" evidence="7">
    <location>
        <begin position="19"/>
        <end position="434"/>
    </location>
</feature>
<feature type="transmembrane region" description="Helical" evidence="6">
    <location>
        <begin position="142"/>
        <end position="163"/>
    </location>
</feature>
<dbReference type="InterPro" id="IPR005829">
    <property type="entry name" value="Sugar_transporter_CS"/>
</dbReference>
<dbReference type="InterPro" id="IPR011701">
    <property type="entry name" value="MFS"/>
</dbReference>